<gene>
    <name evidence="1" type="ORF">NP493_1588g00044</name>
</gene>
<dbReference type="Proteomes" id="UP001209878">
    <property type="component" value="Unassembled WGS sequence"/>
</dbReference>
<name>A0AAD9NBQ7_RIDPI</name>
<accession>A0AAD9NBQ7</accession>
<comment type="caution">
    <text evidence="1">The sequence shown here is derived from an EMBL/GenBank/DDBJ whole genome shotgun (WGS) entry which is preliminary data.</text>
</comment>
<dbReference type="EMBL" id="JAODUO010001584">
    <property type="protein sequence ID" value="KAK2161379.1"/>
    <property type="molecule type" value="Genomic_DNA"/>
</dbReference>
<dbReference type="AlphaFoldDB" id="A0AAD9NBQ7"/>
<sequence>MTHSETVCEDVATVSVFLQCYGVNEVNFFYSDSDFTQFHGSRHIGATLRCYVAVLQATVGKNIALKLFLYDARISPEMGITWQDIHNHNMMKDFKTVQYGSVKHQRKRNGEDREMMLHDVLFHSLRSYLEMYKKLYSLQVTVFVN</sequence>
<organism evidence="1 2">
    <name type="scientific">Ridgeia piscesae</name>
    <name type="common">Tubeworm</name>
    <dbReference type="NCBI Taxonomy" id="27915"/>
    <lineage>
        <taxon>Eukaryota</taxon>
        <taxon>Metazoa</taxon>
        <taxon>Spiralia</taxon>
        <taxon>Lophotrochozoa</taxon>
        <taxon>Annelida</taxon>
        <taxon>Polychaeta</taxon>
        <taxon>Sedentaria</taxon>
        <taxon>Canalipalpata</taxon>
        <taxon>Sabellida</taxon>
        <taxon>Siboglinidae</taxon>
        <taxon>Ridgeia</taxon>
    </lineage>
</organism>
<evidence type="ECO:0000313" key="1">
    <source>
        <dbReference type="EMBL" id="KAK2161379.1"/>
    </source>
</evidence>
<keyword evidence="2" id="KW-1185">Reference proteome</keyword>
<evidence type="ECO:0000313" key="2">
    <source>
        <dbReference type="Proteomes" id="UP001209878"/>
    </source>
</evidence>
<protein>
    <submittedName>
        <fullName evidence="1">Uncharacterized protein</fullName>
    </submittedName>
</protein>
<proteinExistence type="predicted"/>
<reference evidence="1" key="1">
    <citation type="journal article" date="2023" name="Mol. Biol. Evol.">
        <title>Third-Generation Sequencing Reveals the Adaptive Role of the Epigenome in Three Deep-Sea Polychaetes.</title>
        <authorList>
            <person name="Perez M."/>
            <person name="Aroh O."/>
            <person name="Sun Y."/>
            <person name="Lan Y."/>
            <person name="Juniper S.K."/>
            <person name="Young C.R."/>
            <person name="Angers B."/>
            <person name="Qian P.Y."/>
        </authorList>
    </citation>
    <scope>NUCLEOTIDE SEQUENCE</scope>
    <source>
        <strain evidence="1">R07B-5</strain>
    </source>
</reference>